<reference evidence="1" key="1">
    <citation type="submission" date="2021-12" db="EMBL/GenBank/DDBJ databases">
        <authorList>
            <person name="King R."/>
        </authorList>
    </citation>
    <scope>NUCLEOTIDE SEQUENCE</scope>
</reference>
<name>A0A9N9QTI2_9NEOP</name>
<proteinExistence type="predicted"/>
<gene>
    <name evidence="1" type="ORF">DIATSA_LOCUS903</name>
</gene>
<dbReference type="EMBL" id="OU893341">
    <property type="protein sequence ID" value="CAG9782661.1"/>
    <property type="molecule type" value="Genomic_DNA"/>
</dbReference>
<dbReference type="OrthoDB" id="5984724at2759"/>
<accession>A0A9N9QTI2</accession>
<sequence>MKPACESLGYGGRRRESNITNSIHFKELTFKQFQYFLTNRYRALAFLNNKVVSNKTQYNSTVSNNSVVKSVVKFKALHVTITQCACCSDIHKMSSYKKLANQSVDQRRNFV</sequence>
<protein>
    <submittedName>
        <fullName evidence="1">Uncharacterized protein</fullName>
    </submittedName>
</protein>
<dbReference type="AlphaFoldDB" id="A0A9N9QTI2"/>
<reference evidence="1" key="2">
    <citation type="submission" date="2022-10" db="EMBL/GenBank/DDBJ databases">
        <authorList>
            <consortium name="ENA_rothamsted_submissions"/>
            <consortium name="culmorum"/>
            <person name="King R."/>
        </authorList>
    </citation>
    <scope>NUCLEOTIDE SEQUENCE</scope>
</reference>
<organism evidence="1 2">
    <name type="scientific">Diatraea saccharalis</name>
    <name type="common">sugarcane borer</name>
    <dbReference type="NCBI Taxonomy" id="40085"/>
    <lineage>
        <taxon>Eukaryota</taxon>
        <taxon>Metazoa</taxon>
        <taxon>Ecdysozoa</taxon>
        <taxon>Arthropoda</taxon>
        <taxon>Hexapoda</taxon>
        <taxon>Insecta</taxon>
        <taxon>Pterygota</taxon>
        <taxon>Neoptera</taxon>
        <taxon>Endopterygota</taxon>
        <taxon>Lepidoptera</taxon>
        <taxon>Glossata</taxon>
        <taxon>Ditrysia</taxon>
        <taxon>Pyraloidea</taxon>
        <taxon>Crambidae</taxon>
        <taxon>Crambinae</taxon>
        <taxon>Diatraea</taxon>
    </lineage>
</organism>
<evidence type="ECO:0000313" key="1">
    <source>
        <dbReference type="EMBL" id="CAG9782661.1"/>
    </source>
</evidence>
<keyword evidence="2" id="KW-1185">Reference proteome</keyword>
<dbReference type="Proteomes" id="UP001153714">
    <property type="component" value="Chromosome 10"/>
</dbReference>
<evidence type="ECO:0000313" key="2">
    <source>
        <dbReference type="Proteomes" id="UP001153714"/>
    </source>
</evidence>